<sequence length="629" mass="69624">MDFFPFNSGNRRPRTDNRIKCWHREINTVSGRAHLRIYSFVDLIERDEAWTKISLQQLANGGAVRARGHKVDKSDPSKSWKPGRLSRLCSAHFITGKPASEKAHPDYVPTLFSYSRPRPSALDRSSTQDTASSCRDGKESAPGDCVGEPHFSVAPASPQGKPPVTRPWSSLEPEAKQVAKPEAKPGVRLEASPQANHPAVVILLDKVPSNLREECQSSLGAFVELPPCSHVPLPTPPTGRQQRHMTFASLVNLDHPYAAKGVVEKVILAEDTPGPPDKKKDPKDIQEENDSLKHINEDLEARLELMKKLLEAQKFKTATLQQTIINKSYQKDLSVTGLLEDEKCLKFYTGFSSKDRFRKFLKFVKGRAKGHKPSSGRTGRPTCLSTGDQIATVLCRLRLGLLEEDLGFRFGVSASTVSRLLTFWTPLLCELLEEIAVWPIPEAALESLPEALKTPVATTEDISLECSEILLQVPAEWNVQCDAYEPTVKRPRIATALVGMAQNGYVCFVSDLTLRSTTDSDGANPGTGGSEPGRAAIAAGGDFEAADDLNDGGVRPKKRRSAWEGRMSQEGEEHETKVSASLKVHMNRVVHELKRFKILKCMPMSEKLNTTWKLCCYLTNFTRDPAQVK</sequence>
<reference evidence="1 2" key="1">
    <citation type="journal article" date="2020" name="Cell">
        <title>Large-Scale Comparative Analyses of Tick Genomes Elucidate Their Genetic Diversity and Vector Capacities.</title>
        <authorList>
            <consortium name="Tick Genome and Microbiome Consortium (TIGMIC)"/>
            <person name="Jia N."/>
            <person name="Wang J."/>
            <person name="Shi W."/>
            <person name="Du L."/>
            <person name="Sun Y."/>
            <person name="Zhan W."/>
            <person name="Jiang J.F."/>
            <person name="Wang Q."/>
            <person name="Zhang B."/>
            <person name="Ji P."/>
            <person name="Bell-Sakyi L."/>
            <person name="Cui X.M."/>
            <person name="Yuan T.T."/>
            <person name="Jiang B.G."/>
            <person name="Yang W.F."/>
            <person name="Lam T.T."/>
            <person name="Chang Q.C."/>
            <person name="Ding S.J."/>
            <person name="Wang X.J."/>
            <person name="Zhu J.G."/>
            <person name="Ruan X.D."/>
            <person name="Zhao L."/>
            <person name="Wei J.T."/>
            <person name="Ye R.Z."/>
            <person name="Que T.C."/>
            <person name="Du C.H."/>
            <person name="Zhou Y.H."/>
            <person name="Cheng J.X."/>
            <person name="Dai P.F."/>
            <person name="Guo W.B."/>
            <person name="Han X.H."/>
            <person name="Huang E.J."/>
            <person name="Li L.F."/>
            <person name="Wei W."/>
            <person name="Gao Y.C."/>
            <person name="Liu J.Z."/>
            <person name="Shao H.Z."/>
            <person name="Wang X."/>
            <person name="Wang C.C."/>
            <person name="Yang T.C."/>
            <person name="Huo Q.B."/>
            <person name="Li W."/>
            <person name="Chen H.Y."/>
            <person name="Chen S.E."/>
            <person name="Zhou L.G."/>
            <person name="Ni X.B."/>
            <person name="Tian J.H."/>
            <person name="Sheng Y."/>
            <person name="Liu T."/>
            <person name="Pan Y.S."/>
            <person name="Xia L.Y."/>
            <person name="Li J."/>
            <person name="Zhao F."/>
            <person name="Cao W.C."/>
        </authorList>
    </citation>
    <scope>NUCLEOTIDE SEQUENCE [LARGE SCALE GENOMIC DNA]</scope>
    <source>
        <strain evidence="1">Iper-2018</strain>
    </source>
</reference>
<keyword evidence="2" id="KW-1185">Reference proteome</keyword>
<protein>
    <submittedName>
        <fullName evidence="1">Uncharacterized protein</fullName>
    </submittedName>
</protein>
<gene>
    <name evidence="1" type="ORF">HPB47_020585</name>
</gene>
<organism evidence="1 2">
    <name type="scientific">Ixodes persulcatus</name>
    <name type="common">Taiga tick</name>
    <dbReference type="NCBI Taxonomy" id="34615"/>
    <lineage>
        <taxon>Eukaryota</taxon>
        <taxon>Metazoa</taxon>
        <taxon>Ecdysozoa</taxon>
        <taxon>Arthropoda</taxon>
        <taxon>Chelicerata</taxon>
        <taxon>Arachnida</taxon>
        <taxon>Acari</taxon>
        <taxon>Parasitiformes</taxon>
        <taxon>Ixodida</taxon>
        <taxon>Ixodoidea</taxon>
        <taxon>Ixodidae</taxon>
        <taxon>Ixodinae</taxon>
        <taxon>Ixodes</taxon>
    </lineage>
</organism>
<name>A0AC60QF49_IXOPE</name>
<accession>A0AC60QF49</accession>
<comment type="caution">
    <text evidence="1">The sequence shown here is derived from an EMBL/GenBank/DDBJ whole genome shotgun (WGS) entry which is preliminary data.</text>
</comment>
<evidence type="ECO:0000313" key="2">
    <source>
        <dbReference type="Proteomes" id="UP000805193"/>
    </source>
</evidence>
<dbReference type="Proteomes" id="UP000805193">
    <property type="component" value="Unassembled WGS sequence"/>
</dbReference>
<dbReference type="EMBL" id="JABSTQ010009124">
    <property type="protein sequence ID" value="KAG0432717.1"/>
    <property type="molecule type" value="Genomic_DNA"/>
</dbReference>
<evidence type="ECO:0000313" key="1">
    <source>
        <dbReference type="EMBL" id="KAG0432717.1"/>
    </source>
</evidence>
<proteinExistence type="predicted"/>